<dbReference type="AlphaFoldDB" id="A0A8K0T868"/>
<dbReference type="InterPro" id="IPR043129">
    <property type="entry name" value="ATPase_NBD"/>
</dbReference>
<proteinExistence type="inferred from homology"/>
<sequence>MSSSTGGPTYTHRTVANIRSDAAQSPIAAGQAGPGSPQTPVRGSSSVFGSPSSLRADEETLIVELGTRYLRIGLSGEGTPKATLSSGPSDQRRTGDFTSWLQHARREEDANASPNDQWSARYENWAPDIRSMDLGLVADKLERAMRDALCNHLLVDSRPRRVCLVLPPAFPTPLLSTVLDTLFNRFSAPSVSLASSSVMTAIAAGVRSATVVDMGWAGTTVSSVYEYREIRHTRSTRGGRHLVQQVHKTLTEDLDAVDATDQSNRCTVSFEECEDVAMRSSWTQPMRKSGVDHEATLPTVQEHNEVQARDTPEEDACQVRYMLSSPGGKARTAFINIKRLAEPSENTFIAPSYSRSSFDDEEMPLPELIYRHLLSLPIDARATCMSRLIFTGGCAKIPGLKQRLHDEVVNMLRSRGWDAVVGRAAETVKSRTEGTPLGVAERGRGSSAAGHLDGSGTSVPLAAPSDHPLGAPKDDTRSSLHGELRVLDSLGPWTGASLAIQLKAVPIATVDREVWIQQGIEGASKPNEVELKAQQRQSLGSGVIRGATGGGSSWTLGAWGSY</sequence>
<feature type="region of interest" description="Disordered" evidence="2">
    <location>
        <begin position="432"/>
        <end position="477"/>
    </location>
</feature>
<protein>
    <submittedName>
        <fullName evidence="3">Actin-domain-containing protein</fullName>
    </submittedName>
</protein>
<dbReference type="Gene3D" id="3.90.640.10">
    <property type="entry name" value="Actin, Chain A, domain 4"/>
    <property type="match status" value="1"/>
</dbReference>
<feature type="region of interest" description="Disordered" evidence="2">
    <location>
        <begin position="76"/>
        <end position="95"/>
    </location>
</feature>
<feature type="region of interest" description="Disordered" evidence="2">
    <location>
        <begin position="1"/>
        <end position="52"/>
    </location>
</feature>
<dbReference type="Gene3D" id="3.30.420.40">
    <property type="match status" value="2"/>
</dbReference>
<evidence type="ECO:0000313" key="3">
    <source>
        <dbReference type="EMBL" id="KAH7347938.1"/>
    </source>
</evidence>
<dbReference type="SMART" id="SM00268">
    <property type="entry name" value="ACTIN"/>
    <property type="match status" value="1"/>
</dbReference>
<organism evidence="3 4">
    <name type="scientific">Plectosphaerella cucumerina</name>
    <dbReference type="NCBI Taxonomy" id="40658"/>
    <lineage>
        <taxon>Eukaryota</taxon>
        <taxon>Fungi</taxon>
        <taxon>Dikarya</taxon>
        <taxon>Ascomycota</taxon>
        <taxon>Pezizomycotina</taxon>
        <taxon>Sordariomycetes</taxon>
        <taxon>Hypocreomycetidae</taxon>
        <taxon>Glomerellales</taxon>
        <taxon>Plectosphaerellaceae</taxon>
        <taxon>Plectosphaerella</taxon>
    </lineage>
</organism>
<dbReference type="Proteomes" id="UP000813385">
    <property type="component" value="Unassembled WGS sequence"/>
</dbReference>
<dbReference type="PANTHER" id="PTHR11937">
    <property type="entry name" value="ACTIN"/>
    <property type="match status" value="1"/>
</dbReference>
<reference evidence="3" key="1">
    <citation type="journal article" date="2021" name="Nat. Commun.">
        <title>Genetic determinants of endophytism in the Arabidopsis root mycobiome.</title>
        <authorList>
            <person name="Mesny F."/>
            <person name="Miyauchi S."/>
            <person name="Thiergart T."/>
            <person name="Pickel B."/>
            <person name="Atanasova L."/>
            <person name="Karlsson M."/>
            <person name="Huettel B."/>
            <person name="Barry K.W."/>
            <person name="Haridas S."/>
            <person name="Chen C."/>
            <person name="Bauer D."/>
            <person name="Andreopoulos W."/>
            <person name="Pangilinan J."/>
            <person name="LaButti K."/>
            <person name="Riley R."/>
            <person name="Lipzen A."/>
            <person name="Clum A."/>
            <person name="Drula E."/>
            <person name="Henrissat B."/>
            <person name="Kohler A."/>
            <person name="Grigoriev I.V."/>
            <person name="Martin F.M."/>
            <person name="Hacquard S."/>
        </authorList>
    </citation>
    <scope>NUCLEOTIDE SEQUENCE</scope>
    <source>
        <strain evidence="3">MPI-CAGE-AT-0016</strain>
    </source>
</reference>
<gene>
    <name evidence="3" type="ORF">B0T11DRAFT_292183</name>
</gene>
<name>A0A8K0T868_9PEZI</name>
<dbReference type="Pfam" id="PF00022">
    <property type="entry name" value="Actin"/>
    <property type="match status" value="1"/>
</dbReference>
<comment type="similarity">
    <text evidence="1">Belongs to the actin family.</text>
</comment>
<evidence type="ECO:0000256" key="1">
    <source>
        <dbReference type="RuleBase" id="RU000487"/>
    </source>
</evidence>
<dbReference type="SUPFAM" id="SSF53067">
    <property type="entry name" value="Actin-like ATPase domain"/>
    <property type="match status" value="2"/>
</dbReference>
<accession>A0A8K0T868</accession>
<feature type="compositionally biased region" description="Polar residues" evidence="2">
    <location>
        <begin position="1"/>
        <end position="14"/>
    </location>
</feature>
<comment type="caution">
    <text evidence="3">The sequence shown here is derived from an EMBL/GenBank/DDBJ whole genome shotgun (WGS) entry which is preliminary data.</text>
</comment>
<keyword evidence="4" id="KW-1185">Reference proteome</keyword>
<evidence type="ECO:0000256" key="2">
    <source>
        <dbReference type="SAM" id="MobiDB-lite"/>
    </source>
</evidence>
<dbReference type="EMBL" id="JAGPXD010000007">
    <property type="protein sequence ID" value="KAH7347938.1"/>
    <property type="molecule type" value="Genomic_DNA"/>
</dbReference>
<feature type="compositionally biased region" description="Low complexity" evidence="2">
    <location>
        <begin position="40"/>
        <end position="52"/>
    </location>
</feature>
<dbReference type="OrthoDB" id="337660at2759"/>
<dbReference type="InterPro" id="IPR004000">
    <property type="entry name" value="Actin"/>
</dbReference>
<evidence type="ECO:0000313" key="4">
    <source>
        <dbReference type="Proteomes" id="UP000813385"/>
    </source>
</evidence>